<dbReference type="Pfam" id="PF04471">
    <property type="entry name" value="Mrr_cat"/>
    <property type="match status" value="1"/>
</dbReference>
<accession>A0A0B6RUB5</accession>
<dbReference type="HOGENOM" id="CLU_808161_0_0_4"/>
<evidence type="ECO:0000313" key="3">
    <source>
        <dbReference type="Proteomes" id="UP000031838"/>
    </source>
</evidence>
<dbReference type="InterPro" id="IPR011856">
    <property type="entry name" value="tRNA_endonuc-like_dom_sf"/>
</dbReference>
<sequence>MKYNDSDIDFGKISPQRFEELCYDLVQRSGFYALKWRRGGADSGRDIEANLRFANPLVGQIDEHWLFECKRYSGGVPPDDLTAKIAWADALQPDHFVFFISSYPTAGTREWLDRIRPQKSYAIHVLEEKDLKTLILSFPDLIEAYFQDATHRVLASMMENWSKHSILPTIEALNYVLVDLDLSRLQVPELTFLWYAIFQVEDSGSRGRDFLADNMPQIKTLLVEGSAHERTSLEQVKFVEDNGMKANLWLSFRKPSMQRVNIESRCEVGCSVYRCVYSCSHFESGDTLEVFLDREMRLAPIVIYQLDGSTTFETIKTRVSAVDVSASAISTRMRVLIEHGLAS</sequence>
<dbReference type="GO" id="GO:0003677">
    <property type="term" value="F:DNA binding"/>
    <property type="evidence" value="ECO:0007669"/>
    <property type="project" value="InterPro"/>
</dbReference>
<dbReference type="GO" id="GO:0009307">
    <property type="term" value="P:DNA restriction-modification system"/>
    <property type="evidence" value="ECO:0007669"/>
    <property type="project" value="InterPro"/>
</dbReference>
<keyword evidence="3" id="KW-1185">Reference proteome</keyword>
<dbReference type="InterPro" id="IPR011335">
    <property type="entry name" value="Restrct_endonuc-II-like"/>
</dbReference>
<reference evidence="2 3" key="2">
    <citation type="journal article" date="2016" name="Appl. Microbiol. Biotechnol.">
        <title>Mutations improving production and secretion of extracellular lipase by Burkholderia glumae PG1.</title>
        <authorList>
            <person name="Knapp A."/>
            <person name="Voget S."/>
            <person name="Gao R."/>
            <person name="Zaburannyi N."/>
            <person name="Krysciak D."/>
            <person name="Breuer M."/>
            <person name="Hauer B."/>
            <person name="Streit W.R."/>
            <person name="Muller R."/>
            <person name="Daniel R."/>
            <person name="Jaeger K.E."/>
        </authorList>
    </citation>
    <scope>NUCLEOTIDE SEQUENCE [LARGE SCALE GENOMIC DNA]</scope>
    <source>
        <strain evidence="2 3">PG1</strain>
    </source>
</reference>
<dbReference type="InterPro" id="IPR007560">
    <property type="entry name" value="Restrct_endonuc_IV_Mrr"/>
</dbReference>
<dbReference type="AlphaFoldDB" id="A0A0B6RUB5"/>
<feature type="domain" description="Restriction endonuclease type IV Mrr" evidence="1">
    <location>
        <begin position="12"/>
        <end position="134"/>
    </location>
</feature>
<dbReference type="EMBL" id="CP002581">
    <property type="protein sequence ID" value="AJK48912.1"/>
    <property type="molecule type" value="Genomic_DNA"/>
</dbReference>
<evidence type="ECO:0000259" key="1">
    <source>
        <dbReference type="Pfam" id="PF04471"/>
    </source>
</evidence>
<dbReference type="Proteomes" id="UP000031838">
    <property type="component" value="Chromosome 2"/>
</dbReference>
<name>A0A0B6RUB5_BURPL</name>
<protein>
    <recommendedName>
        <fullName evidence="1">Restriction endonuclease type IV Mrr domain-containing protein</fullName>
    </recommendedName>
</protein>
<dbReference type="SUPFAM" id="SSF52980">
    <property type="entry name" value="Restriction endonuclease-like"/>
    <property type="match status" value="1"/>
</dbReference>
<dbReference type="GO" id="GO:0004519">
    <property type="term" value="F:endonuclease activity"/>
    <property type="evidence" value="ECO:0007669"/>
    <property type="project" value="InterPro"/>
</dbReference>
<reference evidence="3" key="1">
    <citation type="submission" date="2011-03" db="EMBL/GenBank/DDBJ databases">
        <authorList>
            <person name="Voget S."/>
            <person name="Streit W.R."/>
            <person name="Jaeger K.E."/>
            <person name="Daniel R."/>
        </authorList>
    </citation>
    <scope>NUCLEOTIDE SEQUENCE [LARGE SCALE GENOMIC DNA]</scope>
    <source>
        <strain evidence="3">PG1</strain>
    </source>
</reference>
<organism evidence="2 3">
    <name type="scientific">Burkholderia plantarii</name>
    <dbReference type="NCBI Taxonomy" id="41899"/>
    <lineage>
        <taxon>Bacteria</taxon>
        <taxon>Pseudomonadati</taxon>
        <taxon>Pseudomonadota</taxon>
        <taxon>Betaproteobacteria</taxon>
        <taxon>Burkholderiales</taxon>
        <taxon>Burkholderiaceae</taxon>
        <taxon>Burkholderia</taxon>
    </lineage>
</organism>
<gene>
    <name evidence="2" type="ORF">BGL_2c08280</name>
</gene>
<dbReference type="RefSeq" id="WP_080937367.1">
    <property type="nucleotide sequence ID" value="NZ_CP002581.1"/>
</dbReference>
<proteinExistence type="predicted"/>
<dbReference type="Gene3D" id="3.40.1350.10">
    <property type="match status" value="1"/>
</dbReference>
<evidence type="ECO:0000313" key="2">
    <source>
        <dbReference type="EMBL" id="AJK48912.1"/>
    </source>
</evidence>
<dbReference type="KEGG" id="bgp:BGL_2c08280"/>